<dbReference type="InterPro" id="IPR013780">
    <property type="entry name" value="Glyco_hydro_b"/>
</dbReference>
<dbReference type="PRINTS" id="PR00740">
    <property type="entry name" value="GLHYDRLASE27"/>
</dbReference>
<dbReference type="Gene3D" id="2.60.40.1180">
    <property type="entry name" value="Golgi alpha-mannosidase II"/>
    <property type="match status" value="1"/>
</dbReference>
<dbReference type="Pfam" id="PF16499">
    <property type="entry name" value="Melibiase_2"/>
    <property type="match status" value="1"/>
</dbReference>
<reference evidence="6" key="1">
    <citation type="submission" date="2016-10" db="EMBL/GenBank/DDBJ databases">
        <authorList>
            <person name="Varghese N."/>
            <person name="Submissions S."/>
        </authorList>
    </citation>
    <scope>NUCLEOTIDE SEQUENCE [LARGE SCALE GENOMIC DNA]</scope>
    <source>
        <strain evidence="6">DSM 21368</strain>
    </source>
</reference>
<keyword evidence="6" id="KW-1185">Reference proteome</keyword>
<evidence type="ECO:0000256" key="1">
    <source>
        <dbReference type="ARBA" id="ARBA00009743"/>
    </source>
</evidence>
<dbReference type="RefSeq" id="WP_245708755.1">
    <property type="nucleotide sequence ID" value="NZ_FNTX01000001.1"/>
</dbReference>
<sequence length="440" mass="47911">MHRSASLTPPMGWNSWDSFGTTVTEDEVLANAQVMAERMLPAGWDTVVVDIQWYEPTARAGGYNDDAPLLLDADGVQMPVETRFPSSAGGRGFAPLAARVHDLGLRFGVHLMRGIPRRAVADPRPVPGTDATTADIALPADHPAARCPWNGDNLGLDFSHPAAQAWLDLQIDRVVGWGVDFLKVDDMLYPYHGDAIEALHSAVGKAEERHGRDVTVSLSPGTHLSVAHLDHLRAHADMWRISDDLWDRWDDLEAQLTRLARWAPHQQAHGWADADMLPLGRIGVRAERGEPRHSLLTAAERRTMLTLWNLGRSPLFVGGDLPSSEDDTLTDLVNTEVLDIGKHSRGNTELVREGDLVVWGATGTGPREGTRWAAVFNTSDGARTVRLPLTSTGLASPGLTSPGTVTELWTARVLDVDPSDPYAVLELDLDAHGTALLRST</sequence>
<name>A0A1H5HSP0_9MICO</name>
<dbReference type="SUPFAM" id="SSF51011">
    <property type="entry name" value="Glycosyl hydrolase domain"/>
    <property type="match status" value="1"/>
</dbReference>
<keyword evidence="4" id="KW-1015">Disulfide bond</keyword>
<protein>
    <recommendedName>
        <fullName evidence="4">Alpha-galactosidase</fullName>
        <ecNumber evidence="4">3.2.1.22</ecNumber>
    </recommendedName>
    <alternativeName>
        <fullName evidence="4">Melibiase</fullName>
    </alternativeName>
</protein>
<dbReference type="EC" id="3.2.1.22" evidence="4"/>
<dbReference type="PANTHER" id="PTHR11452:SF42">
    <property type="entry name" value="ALPHA-GALACTOSIDASE"/>
    <property type="match status" value="1"/>
</dbReference>
<dbReference type="AlphaFoldDB" id="A0A1H5HSP0"/>
<dbReference type="Gene3D" id="3.20.20.70">
    <property type="entry name" value="Aldolase class I"/>
    <property type="match status" value="1"/>
</dbReference>
<gene>
    <name evidence="5" type="ORF">SAMN04488554_2055</name>
</gene>
<dbReference type="InterPro" id="IPR013785">
    <property type="entry name" value="Aldolase_TIM"/>
</dbReference>
<keyword evidence="3 4" id="KW-0326">Glycosidase</keyword>
<dbReference type="InterPro" id="IPR002241">
    <property type="entry name" value="Glyco_hydro_27"/>
</dbReference>
<keyword evidence="2 4" id="KW-0378">Hydrolase</keyword>
<dbReference type="PANTHER" id="PTHR11452">
    <property type="entry name" value="ALPHA-GALACTOSIDASE/ALPHA-N-ACETYLGALACTOSAMINIDASE"/>
    <property type="match status" value="1"/>
</dbReference>
<evidence type="ECO:0000256" key="4">
    <source>
        <dbReference type="RuleBase" id="RU361168"/>
    </source>
</evidence>
<comment type="catalytic activity">
    <reaction evidence="4">
        <text>Hydrolysis of terminal, non-reducing alpha-D-galactose residues in alpha-D-galactosides, including galactose oligosaccharides, galactomannans and galactolipids.</text>
        <dbReference type="EC" id="3.2.1.22"/>
    </reaction>
</comment>
<dbReference type="GO" id="GO:0004557">
    <property type="term" value="F:alpha-galactosidase activity"/>
    <property type="evidence" value="ECO:0007669"/>
    <property type="project" value="UniProtKB-EC"/>
</dbReference>
<evidence type="ECO:0000313" key="6">
    <source>
        <dbReference type="Proteomes" id="UP000199220"/>
    </source>
</evidence>
<dbReference type="GO" id="GO:0005975">
    <property type="term" value="P:carbohydrate metabolic process"/>
    <property type="evidence" value="ECO:0007669"/>
    <property type="project" value="InterPro"/>
</dbReference>
<accession>A0A1H5HSP0</accession>
<organism evidence="5 6">
    <name type="scientific">Ruania alba</name>
    <dbReference type="NCBI Taxonomy" id="648782"/>
    <lineage>
        <taxon>Bacteria</taxon>
        <taxon>Bacillati</taxon>
        <taxon>Actinomycetota</taxon>
        <taxon>Actinomycetes</taxon>
        <taxon>Micrococcales</taxon>
        <taxon>Ruaniaceae</taxon>
        <taxon>Ruania</taxon>
    </lineage>
</organism>
<dbReference type="CDD" id="cd14792">
    <property type="entry name" value="GH27"/>
    <property type="match status" value="1"/>
</dbReference>
<dbReference type="Proteomes" id="UP000199220">
    <property type="component" value="Unassembled WGS sequence"/>
</dbReference>
<proteinExistence type="inferred from homology"/>
<comment type="similarity">
    <text evidence="1 4">Belongs to the glycosyl hydrolase 27 family.</text>
</comment>
<evidence type="ECO:0000256" key="3">
    <source>
        <dbReference type="ARBA" id="ARBA00023295"/>
    </source>
</evidence>
<evidence type="ECO:0000313" key="5">
    <source>
        <dbReference type="EMBL" id="SEE30973.1"/>
    </source>
</evidence>
<dbReference type="STRING" id="648782.SAMN04488554_2055"/>
<evidence type="ECO:0000256" key="2">
    <source>
        <dbReference type="ARBA" id="ARBA00022801"/>
    </source>
</evidence>
<dbReference type="SUPFAM" id="SSF51445">
    <property type="entry name" value="(Trans)glycosidases"/>
    <property type="match status" value="1"/>
</dbReference>
<dbReference type="InterPro" id="IPR017853">
    <property type="entry name" value="GH"/>
</dbReference>
<dbReference type="EMBL" id="FNTX01000001">
    <property type="protein sequence ID" value="SEE30973.1"/>
    <property type="molecule type" value="Genomic_DNA"/>
</dbReference>